<dbReference type="PROSITE" id="PS51318">
    <property type="entry name" value="TAT"/>
    <property type="match status" value="1"/>
</dbReference>
<sequence length="260" mass="27067">MRSAQEGTARGVRPLSRRGFLLVGAGAAAGVAFGARPAAADVPGESNGGVRVMPLGDSLTDGFTPCPGGYRIGLWRRLAEAGYTVDFVGSLANGPAELGDHDHEGHSGWRIDQLDAQLDGWLAATSPRTVLLLIGTNDLNQNHDVANAPARLSALVDRIRALLPAAEIFVASVPPQTDPTQQARVVAYNQALPGALAGKDAGVHLVRMYEALTTADLADGVHLTPAGYDRMAGVWFDALRSVPGALEPVAGAREGVARAR</sequence>
<evidence type="ECO:0000259" key="1">
    <source>
        <dbReference type="Pfam" id="PF13472"/>
    </source>
</evidence>
<dbReference type="SUPFAM" id="SSF52266">
    <property type="entry name" value="SGNH hydrolase"/>
    <property type="match status" value="1"/>
</dbReference>
<dbReference type="PANTHER" id="PTHR30383:SF5">
    <property type="entry name" value="SGNH HYDROLASE-TYPE ESTERASE DOMAIN-CONTAINING PROTEIN"/>
    <property type="match status" value="1"/>
</dbReference>
<dbReference type="Pfam" id="PF13472">
    <property type="entry name" value="Lipase_GDSL_2"/>
    <property type="match status" value="1"/>
</dbReference>
<dbReference type="InterPro" id="IPR051532">
    <property type="entry name" value="Ester_Hydrolysis_Enzymes"/>
</dbReference>
<dbReference type="AlphaFoldDB" id="A0ABD5E4Q9"/>
<dbReference type="RefSeq" id="WP_029397266.1">
    <property type="nucleotide sequence ID" value="NZ_JAVRER010000014.1"/>
</dbReference>
<organism evidence="3 4">
    <name type="scientific">Streptomyces evansiae</name>
    <dbReference type="NCBI Taxonomy" id="3075535"/>
    <lineage>
        <taxon>Bacteria</taxon>
        <taxon>Bacillati</taxon>
        <taxon>Actinomycetota</taxon>
        <taxon>Actinomycetes</taxon>
        <taxon>Kitasatosporales</taxon>
        <taxon>Streptomycetaceae</taxon>
        <taxon>Streptomyces</taxon>
    </lineage>
</organism>
<evidence type="ECO:0000313" key="5">
    <source>
        <dbReference type="Proteomes" id="UP001183610"/>
    </source>
</evidence>
<evidence type="ECO:0000313" key="3">
    <source>
        <dbReference type="EMBL" id="MDT0416217.1"/>
    </source>
</evidence>
<dbReference type="Proteomes" id="UP001183607">
    <property type="component" value="Unassembled WGS sequence"/>
</dbReference>
<feature type="domain" description="SGNH hydrolase-type esterase" evidence="1">
    <location>
        <begin position="55"/>
        <end position="230"/>
    </location>
</feature>
<dbReference type="Proteomes" id="UP001183610">
    <property type="component" value="Unassembled WGS sequence"/>
</dbReference>
<keyword evidence="3" id="KW-0378">Hydrolase</keyword>
<dbReference type="InterPro" id="IPR006311">
    <property type="entry name" value="TAT_signal"/>
</dbReference>
<dbReference type="EMBL" id="JAVRET010000047">
    <property type="protein sequence ID" value="MDT0411278.1"/>
    <property type="molecule type" value="Genomic_DNA"/>
</dbReference>
<dbReference type="Gene3D" id="3.40.50.1110">
    <property type="entry name" value="SGNH hydrolase"/>
    <property type="match status" value="1"/>
</dbReference>
<gene>
    <name evidence="3" type="ORF">RM574_12015</name>
    <name evidence="2" type="ORF">RM698_19800</name>
</gene>
<dbReference type="EMBL" id="JAVRER010000014">
    <property type="protein sequence ID" value="MDT0416217.1"/>
    <property type="molecule type" value="Genomic_DNA"/>
</dbReference>
<dbReference type="GO" id="GO:0016787">
    <property type="term" value="F:hydrolase activity"/>
    <property type="evidence" value="ECO:0007669"/>
    <property type="project" value="UniProtKB-KW"/>
</dbReference>
<evidence type="ECO:0000313" key="2">
    <source>
        <dbReference type="EMBL" id="MDT0411278.1"/>
    </source>
</evidence>
<reference evidence="3" key="2">
    <citation type="submission" date="2024-03" db="EMBL/GenBank/DDBJ databases">
        <title>30 novel species of actinomycetes from the DSMZ collection.</title>
        <authorList>
            <person name="Nouioui I."/>
        </authorList>
    </citation>
    <scope>NUCLEOTIDE SEQUENCE</scope>
    <source>
        <strain evidence="5">DSM 41979</strain>
        <strain evidence="3">DSM 41982</strain>
    </source>
</reference>
<accession>A0ABD5E4Q9</accession>
<dbReference type="InterPro" id="IPR036514">
    <property type="entry name" value="SGNH_hydro_sf"/>
</dbReference>
<dbReference type="PANTHER" id="PTHR30383">
    <property type="entry name" value="THIOESTERASE 1/PROTEASE 1/LYSOPHOSPHOLIPASE L1"/>
    <property type="match status" value="1"/>
</dbReference>
<dbReference type="CDD" id="cd01833">
    <property type="entry name" value="XynB_like"/>
    <property type="match status" value="1"/>
</dbReference>
<protein>
    <submittedName>
        <fullName evidence="3">SGNH/GDSL hydrolase family protein</fullName>
        <ecNumber evidence="3">3.1.-.-</ecNumber>
    </submittedName>
</protein>
<name>A0ABD5E4Q9_9ACTN</name>
<dbReference type="InterPro" id="IPR013830">
    <property type="entry name" value="SGNH_hydro"/>
</dbReference>
<evidence type="ECO:0000313" key="4">
    <source>
        <dbReference type="Proteomes" id="UP001183607"/>
    </source>
</evidence>
<proteinExistence type="predicted"/>
<reference evidence="4" key="1">
    <citation type="submission" date="2023-07" db="EMBL/GenBank/DDBJ databases">
        <title>30 novel species of actinomycetes from the DSMZ collection.</title>
        <authorList>
            <person name="Nouioui I."/>
        </authorList>
    </citation>
    <scope>NUCLEOTIDE SEQUENCE [LARGE SCALE GENOMIC DNA]</scope>
    <source>
        <strain evidence="2">DSM 41979</strain>
        <strain evidence="4">DSM 41982</strain>
    </source>
</reference>
<comment type="caution">
    <text evidence="3">The sequence shown here is derived from an EMBL/GenBank/DDBJ whole genome shotgun (WGS) entry which is preliminary data.</text>
</comment>
<dbReference type="EC" id="3.1.-.-" evidence="3"/>
<keyword evidence="5" id="KW-1185">Reference proteome</keyword>